<keyword evidence="4" id="KW-0520">NAD</keyword>
<evidence type="ECO:0000313" key="8">
    <source>
        <dbReference type="EMBL" id="GGS14799.1"/>
    </source>
</evidence>
<dbReference type="PRINTS" id="PR00368">
    <property type="entry name" value="FADPNR"/>
</dbReference>
<sequence>MRVDIAVVGLGPGGEQVATRLAGAGLRVAAIEARLVGGECPYYACVPTKMMIRAAHALAEARRVGELAGTAEVHTDWSMVSARIRDEATDDWDDAVAVERLTKAGVEFVRGRARITGPGELVVGDTTIHAERGIVLNPGTEPAVPPIDGLAGTPFWTNREAVRAKAVPGEVVVVGGGPVGCEFAQVFGRFGARVTVVQSADRLLPRDEPEAGELIAEQFAAEGIDVRVGAKVTSVSHDGGAFSVTVDGDTVKAGQLLIATGRRTDLKALGVGAYGLDESAKGIEVDRRMRAADGLWAIGDVTGEGAFTHMSMYQAGIAVADILGEPASADYRAVPRVTFTDPEVGAVGLTEAQARERGVDVRVGSTLIPSSSRGWIHKVGNDGFIKLVADAGRGVLVGATSVGPAGGEVLGALAVAVHAEVPVDSLRGMIFAYPTFHRAISAALDDLA</sequence>
<keyword evidence="4" id="KW-0547">Nucleotide-binding</keyword>
<keyword evidence="9" id="KW-1185">Reference proteome</keyword>
<dbReference type="SUPFAM" id="SSF51905">
    <property type="entry name" value="FAD/NAD(P)-binding domain"/>
    <property type="match status" value="1"/>
</dbReference>
<dbReference type="Pfam" id="PF07992">
    <property type="entry name" value="Pyr_redox_2"/>
    <property type="match status" value="1"/>
</dbReference>
<accession>A0A918L6L6</accession>
<evidence type="ECO:0000256" key="4">
    <source>
        <dbReference type="PIRSR" id="PIRSR000350-3"/>
    </source>
</evidence>
<feature type="binding site" evidence="4">
    <location>
        <position position="49"/>
    </location>
    <ligand>
        <name>FAD</name>
        <dbReference type="ChEBI" id="CHEBI:57692"/>
    </ligand>
</feature>
<dbReference type="GO" id="GO:0003955">
    <property type="term" value="F:NAD(P)H dehydrogenase (quinone) activity"/>
    <property type="evidence" value="ECO:0007669"/>
    <property type="project" value="TreeGrafter"/>
</dbReference>
<protein>
    <submittedName>
        <fullName evidence="8">Pyridine nucleotide-disulfide oxidoreductase</fullName>
    </submittedName>
</protein>
<dbReference type="RefSeq" id="WP_229786453.1">
    <property type="nucleotide sequence ID" value="NZ_BMRB01000001.1"/>
</dbReference>
<dbReference type="SUPFAM" id="SSF55424">
    <property type="entry name" value="FAD/NAD-linked reductases, dimerisation (C-terminal) domain"/>
    <property type="match status" value="1"/>
</dbReference>
<dbReference type="PIRSF" id="PIRSF000350">
    <property type="entry name" value="Mercury_reductase_MerA"/>
    <property type="match status" value="1"/>
</dbReference>
<proteinExistence type="inferred from homology"/>
<feature type="domain" description="FAD/NAD(P)-binding" evidence="7">
    <location>
        <begin position="4"/>
        <end position="315"/>
    </location>
</feature>
<dbReference type="PANTHER" id="PTHR43014">
    <property type="entry name" value="MERCURIC REDUCTASE"/>
    <property type="match status" value="1"/>
</dbReference>
<reference evidence="8" key="2">
    <citation type="submission" date="2020-09" db="EMBL/GenBank/DDBJ databases">
        <authorList>
            <person name="Sun Q."/>
            <person name="Ohkuma M."/>
        </authorList>
    </citation>
    <scope>NUCLEOTIDE SEQUENCE</scope>
    <source>
        <strain evidence="8">JCM 3276</strain>
    </source>
</reference>
<dbReference type="PRINTS" id="PR00411">
    <property type="entry name" value="PNDRDTASEI"/>
</dbReference>
<dbReference type="AlphaFoldDB" id="A0A918L6L6"/>
<keyword evidence="2" id="KW-0285">Flavoprotein</keyword>
<dbReference type="PANTHER" id="PTHR43014:SF2">
    <property type="entry name" value="MERCURIC REDUCTASE"/>
    <property type="match status" value="1"/>
</dbReference>
<dbReference type="InterPro" id="IPR016156">
    <property type="entry name" value="FAD/NAD-linked_Rdtase_dimer_sf"/>
</dbReference>
<evidence type="ECO:0000256" key="2">
    <source>
        <dbReference type="ARBA" id="ARBA00022630"/>
    </source>
</evidence>
<dbReference type="Proteomes" id="UP000660680">
    <property type="component" value="Unassembled WGS sequence"/>
</dbReference>
<feature type="binding site" evidence="4">
    <location>
        <position position="300"/>
    </location>
    <ligand>
        <name>FAD</name>
        <dbReference type="ChEBI" id="CHEBI:57692"/>
    </ligand>
</feature>
<feature type="disulfide bond" description="Redox-active" evidence="5">
    <location>
        <begin position="40"/>
        <end position="45"/>
    </location>
</feature>
<evidence type="ECO:0000259" key="6">
    <source>
        <dbReference type="Pfam" id="PF02852"/>
    </source>
</evidence>
<dbReference type="InterPro" id="IPR001100">
    <property type="entry name" value="Pyr_nuc-diS_OxRdtase"/>
</dbReference>
<gene>
    <name evidence="8" type="ORF">GCM10010171_03390</name>
</gene>
<dbReference type="InterPro" id="IPR004099">
    <property type="entry name" value="Pyr_nucl-diS_OxRdtase_dimer"/>
</dbReference>
<dbReference type="Pfam" id="PF02852">
    <property type="entry name" value="Pyr_redox_dim"/>
    <property type="match status" value="1"/>
</dbReference>
<dbReference type="EMBL" id="BMRB01000001">
    <property type="protein sequence ID" value="GGS14799.1"/>
    <property type="molecule type" value="Genomic_DNA"/>
</dbReference>
<keyword evidence="3 4" id="KW-0274">FAD</keyword>
<organism evidence="8 9">
    <name type="scientific">Actinokineospora fastidiosa</name>
    <dbReference type="NCBI Taxonomy" id="1816"/>
    <lineage>
        <taxon>Bacteria</taxon>
        <taxon>Bacillati</taxon>
        <taxon>Actinomycetota</taxon>
        <taxon>Actinomycetes</taxon>
        <taxon>Pseudonocardiales</taxon>
        <taxon>Pseudonocardiaceae</taxon>
        <taxon>Actinokineospora</taxon>
    </lineage>
</organism>
<evidence type="ECO:0000256" key="3">
    <source>
        <dbReference type="ARBA" id="ARBA00022827"/>
    </source>
</evidence>
<evidence type="ECO:0000256" key="5">
    <source>
        <dbReference type="PIRSR" id="PIRSR000350-4"/>
    </source>
</evidence>
<dbReference type="GO" id="GO:0050660">
    <property type="term" value="F:flavin adenine dinucleotide binding"/>
    <property type="evidence" value="ECO:0007669"/>
    <property type="project" value="TreeGrafter"/>
</dbReference>
<dbReference type="InterPro" id="IPR023753">
    <property type="entry name" value="FAD/NAD-binding_dom"/>
</dbReference>
<comment type="similarity">
    <text evidence="1">Belongs to the class-I pyridine nucleotide-disulfide oxidoreductase family.</text>
</comment>
<evidence type="ECO:0000256" key="1">
    <source>
        <dbReference type="ARBA" id="ARBA00007532"/>
    </source>
</evidence>
<comment type="cofactor">
    <cofactor evidence="4">
        <name>FAD</name>
        <dbReference type="ChEBI" id="CHEBI:57692"/>
    </cofactor>
    <text evidence="4">Binds 1 FAD per subunit.</text>
</comment>
<feature type="binding site" evidence="4">
    <location>
        <position position="261"/>
    </location>
    <ligand>
        <name>NAD(+)</name>
        <dbReference type="ChEBI" id="CHEBI:57540"/>
    </ligand>
</feature>
<dbReference type="Gene3D" id="3.30.390.30">
    <property type="match status" value="1"/>
</dbReference>
<dbReference type="InterPro" id="IPR036188">
    <property type="entry name" value="FAD/NAD-bd_sf"/>
</dbReference>
<feature type="domain" description="Pyridine nucleotide-disulphide oxidoreductase dimerisation" evidence="6">
    <location>
        <begin position="334"/>
        <end position="441"/>
    </location>
</feature>
<dbReference type="Gene3D" id="3.50.50.60">
    <property type="entry name" value="FAD/NAD(P)-binding domain"/>
    <property type="match status" value="2"/>
</dbReference>
<evidence type="ECO:0000313" key="9">
    <source>
        <dbReference type="Proteomes" id="UP000660680"/>
    </source>
</evidence>
<reference evidence="8" key="1">
    <citation type="journal article" date="2014" name="Int. J. Syst. Evol. Microbiol.">
        <title>Complete genome sequence of Corynebacterium casei LMG S-19264T (=DSM 44701T), isolated from a smear-ripened cheese.</title>
        <authorList>
            <consortium name="US DOE Joint Genome Institute (JGI-PGF)"/>
            <person name="Walter F."/>
            <person name="Albersmeier A."/>
            <person name="Kalinowski J."/>
            <person name="Ruckert C."/>
        </authorList>
    </citation>
    <scope>NUCLEOTIDE SEQUENCE</scope>
    <source>
        <strain evidence="8">JCM 3276</strain>
    </source>
</reference>
<comment type="caution">
    <text evidence="8">The sequence shown here is derived from an EMBL/GenBank/DDBJ whole genome shotgun (WGS) entry which is preliminary data.</text>
</comment>
<evidence type="ECO:0000259" key="7">
    <source>
        <dbReference type="Pfam" id="PF07992"/>
    </source>
</evidence>
<name>A0A918L6L6_9PSEU</name>
<feature type="binding site" evidence="4">
    <location>
        <begin position="175"/>
        <end position="182"/>
    </location>
    <ligand>
        <name>NAD(+)</name>
        <dbReference type="ChEBI" id="CHEBI:57540"/>
    </ligand>
</feature>